<evidence type="ECO:0000256" key="6">
    <source>
        <dbReference type="PROSITE-ProRule" id="PRU00192"/>
    </source>
</evidence>
<dbReference type="SMART" id="SM00326">
    <property type="entry name" value="SH3"/>
    <property type="match status" value="1"/>
</dbReference>
<feature type="compositionally biased region" description="Basic and acidic residues" evidence="7">
    <location>
        <begin position="207"/>
        <end position="219"/>
    </location>
</feature>
<keyword evidence="4 8" id="KW-1133">Transmembrane helix</keyword>
<feature type="region of interest" description="Disordered" evidence="7">
    <location>
        <begin position="472"/>
        <end position="668"/>
    </location>
</feature>
<feature type="compositionally biased region" description="Polar residues" evidence="7">
    <location>
        <begin position="516"/>
        <end position="528"/>
    </location>
</feature>
<feature type="compositionally biased region" description="Basic and acidic residues" evidence="7">
    <location>
        <begin position="375"/>
        <end position="386"/>
    </location>
</feature>
<evidence type="ECO:0000259" key="9">
    <source>
        <dbReference type="PROSITE" id="PS50002"/>
    </source>
</evidence>
<dbReference type="CDD" id="cd12087">
    <property type="entry name" value="TM_EGFR-like"/>
    <property type="match status" value="1"/>
</dbReference>
<evidence type="ECO:0000256" key="2">
    <source>
        <dbReference type="ARBA" id="ARBA00022443"/>
    </source>
</evidence>
<organism evidence="10 11">
    <name type="scientific">Phyllachora maydis</name>
    <dbReference type="NCBI Taxonomy" id="1825666"/>
    <lineage>
        <taxon>Eukaryota</taxon>
        <taxon>Fungi</taxon>
        <taxon>Dikarya</taxon>
        <taxon>Ascomycota</taxon>
        <taxon>Pezizomycotina</taxon>
        <taxon>Sordariomycetes</taxon>
        <taxon>Sordariomycetidae</taxon>
        <taxon>Phyllachorales</taxon>
        <taxon>Phyllachoraceae</taxon>
        <taxon>Phyllachora</taxon>
    </lineage>
</organism>
<comment type="caution">
    <text evidence="10">The sequence shown here is derived from an EMBL/GenBank/DDBJ whole genome shotgun (WGS) entry which is preliminary data.</text>
</comment>
<proteinExistence type="predicted"/>
<dbReference type="PANTHER" id="PTHR15549:SF26">
    <property type="entry name" value="AXIAL BUDDING PATTERN PROTEIN 2-RELATED"/>
    <property type="match status" value="1"/>
</dbReference>
<dbReference type="Proteomes" id="UP001217918">
    <property type="component" value="Unassembled WGS sequence"/>
</dbReference>
<dbReference type="AlphaFoldDB" id="A0AAD9IAK3"/>
<evidence type="ECO:0000313" key="10">
    <source>
        <dbReference type="EMBL" id="KAK2074213.1"/>
    </source>
</evidence>
<dbReference type="Pfam" id="PF14604">
    <property type="entry name" value="SH3_9"/>
    <property type="match status" value="1"/>
</dbReference>
<feature type="compositionally biased region" description="Polar residues" evidence="7">
    <location>
        <begin position="329"/>
        <end position="338"/>
    </location>
</feature>
<evidence type="ECO:0000256" key="3">
    <source>
        <dbReference type="ARBA" id="ARBA00022692"/>
    </source>
</evidence>
<sequence length="668" mass="70176">MSSHNIHDRHARGPSNNDLEVLADDAVDSAVYKEVTDDENDDQNEVEGIDGVDTYVGKPNKNHGTTTTVTLMSYVTDVPPGYSGPLVTDGLLTAAPTPTPTPAPSASFPPSMVPQQVSTLQDLDATLAVAVTTTVPTTTPHSTPTTAAAAAVGTGASGASQDTDSGNGDANTAVKAGVTIGVLAGILLIGMAIFWLVGRRKRQMEARQAADDDAEKHEGPAANPFAEPVAVRPSSPNAPRLSLRSLSQFGPNMAGQQYPDRRASRGAVLALGGPPSADLNKPLPGPSMWERPLSDSSDPFDHDAPANPFGNDAAPANPFGDHAERLPDHTSNPVRSSTVGVATTADVPSPMHSPVEAGAGAGAGLGDGLVRKASLRKDNTQKRLDLTRPAGLPSVPASPGPSEYSMDLASPNPAAAPPTGQFDTSVVHRVQMNFMPSLDDELPLKAGELIRLVHEYDDGWALCLRMDRSAQGVVPRTCLSTRALKPRPGPPGGRRGGPPGLGPHQQRPASPMGPGQRSSPPASMTGRPQSPAGHAARPQSPRGMGPGGRRVSPPGPGGMREGYQPGPAAPMEQRQAVEQPEQQQQQDMQQQQQQQAVQEQLQQQLQQAVEQQQQQQQQAEQQAEQQPEEQAEKQTEQQPEPQPEPQPAPEQSPSAGPVERKTVPGQAY</sequence>
<gene>
    <name evidence="10" type="ORF">P8C59_008435</name>
</gene>
<name>A0AAD9IAK3_9PEZI</name>
<feature type="domain" description="SH3" evidence="9">
    <location>
        <begin position="423"/>
        <end position="484"/>
    </location>
</feature>
<dbReference type="InterPro" id="IPR001452">
    <property type="entry name" value="SH3_domain"/>
</dbReference>
<dbReference type="InterPro" id="IPR051694">
    <property type="entry name" value="Immunoregulatory_rcpt-like"/>
</dbReference>
<evidence type="ECO:0000313" key="11">
    <source>
        <dbReference type="Proteomes" id="UP001217918"/>
    </source>
</evidence>
<feature type="compositionally biased region" description="Low complexity" evidence="7">
    <location>
        <begin position="136"/>
        <end position="160"/>
    </location>
</feature>
<comment type="subcellular location">
    <subcellularLocation>
        <location evidence="1">Membrane</location>
        <topology evidence="1">Single-pass membrane protein</topology>
    </subcellularLocation>
</comment>
<dbReference type="InterPro" id="IPR036028">
    <property type="entry name" value="SH3-like_dom_sf"/>
</dbReference>
<feature type="compositionally biased region" description="Pro residues" evidence="7">
    <location>
        <begin position="640"/>
        <end position="650"/>
    </location>
</feature>
<dbReference type="Gene3D" id="2.30.30.40">
    <property type="entry name" value="SH3 Domains"/>
    <property type="match status" value="1"/>
</dbReference>
<accession>A0AAD9IAK3</accession>
<keyword evidence="2 6" id="KW-0728">SH3 domain</keyword>
<feature type="region of interest" description="Disordered" evidence="7">
    <location>
        <begin position="207"/>
        <end position="243"/>
    </location>
</feature>
<feature type="region of interest" description="Disordered" evidence="7">
    <location>
        <begin position="136"/>
        <end position="168"/>
    </location>
</feature>
<dbReference type="SUPFAM" id="SSF50044">
    <property type="entry name" value="SH3-domain"/>
    <property type="match status" value="1"/>
</dbReference>
<feature type="region of interest" description="Disordered" evidence="7">
    <location>
        <begin position="268"/>
        <end position="338"/>
    </location>
</feature>
<dbReference type="EMBL" id="JAQQPM010000008">
    <property type="protein sequence ID" value="KAK2074213.1"/>
    <property type="molecule type" value="Genomic_DNA"/>
</dbReference>
<feature type="region of interest" description="Disordered" evidence="7">
    <location>
        <begin position="374"/>
        <end position="421"/>
    </location>
</feature>
<feature type="compositionally biased region" description="Low complexity" evidence="7">
    <location>
        <begin position="572"/>
        <end position="625"/>
    </location>
</feature>
<keyword evidence="11" id="KW-1185">Reference proteome</keyword>
<protein>
    <recommendedName>
        <fullName evidence="9">SH3 domain-containing protein</fullName>
    </recommendedName>
</protein>
<keyword evidence="3 8" id="KW-0812">Transmembrane</keyword>
<evidence type="ECO:0000256" key="1">
    <source>
        <dbReference type="ARBA" id="ARBA00004167"/>
    </source>
</evidence>
<dbReference type="PANTHER" id="PTHR15549">
    <property type="entry name" value="PAIRED IMMUNOGLOBULIN-LIKE TYPE 2 RECEPTOR"/>
    <property type="match status" value="1"/>
</dbReference>
<dbReference type="GO" id="GO:0071944">
    <property type="term" value="C:cell periphery"/>
    <property type="evidence" value="ECO:0007669"/>
    <property type="project" value="UniProtKB-ARBA"/>
</dbReference>
<evidence type="ECO:0000256" key="4">
    <source>
        <dbReference type="ARBA" id="ARBA00022989"/>
    </source>
</evidence>
<evidence type="ECO:0000256" key="7">
    <source>
        <dbReference type="SAM" id="MobiDB-lite"/>
    </source>
</evidence>
<evidence type="ECO:0000256" key="8">
    <source>
        <dbReference type="SAM" id="Phobius"/>
    </source>
</evidence>
<keyword evidence="5 8" id="KW-0472">Membrane</keyword>
<feature type="region of interest" description="Disordered" evidence="7">
    <location>
        <begin position="344"/>
        <end position="363"/>
    </location>
</feature>
<dbReference type="PROSITE" id="PS50002">
    <property type="entry name" value="SH3"/>
    <property type="match status" value="1"/>
</dbReference>
<evidence type="ECO:0000256" key="5">
    <source>
        <dbReference type="ARBA" id="ARBA00023136"/>
    </source>
</evidence>
<dbReference type="GO" id="GO:0016020">
    <property type="term" value="C:membrane"/>
    <property type="evidence" value="ECO:0007669"/>
    <property type="project" value="UniProtKB-SubCell"/>
</dbReference>
<reference evidence="10" key="1">
    <citation type="journal article" date="2023" name="Mol. Plant Microbe Interact.">
        <title>Elucidating the Obligate Nature and Biological Capacity of an Invasive Fungal Corn Pathogen.</title>
        <authorList>
            <person name="MacCready J.S."/>
            <person name="Roggenkamp E.M."/>
            <person name="Gdanetz K."/>
            <person name="Chilvers M.I."/>
        </authorList>
    </citation>
    <scope>NUCLEOTIDE SEQUENCE</scope>
    <source>
        <strain evidence="10">PM02</strain>
    </source>
</reference>
<feature type="transmembrane region" description="Helical" evidence="8">
    <location>
        <begin position="176"/>
        <end position="197"/>
    </location>
</feature>